<reference evidence="1 3" key="1">
    <citation type="journal article" date="2023" name="Microb. Genom.">
        <title>Mesoterricola silvestris gen. nov., sp. nov., Mesoterricola sediminis sp. nov., Geothrix oryzae sp. nov., Geothrix edaphica sp. nov., Geothrix rubra sp. nov., and Geothrix limicola sp. nov., six novel members of Acidobacteriota isolated from soils.</title>
        <authorList>
            <person name="Weisberg A.J."/>
            <person name="Pearce E."/>
            <person name="Kramer C.G."/>
            <person name="Chang J.H."/>
            <person name="Clarke C.R."/>
        </authorList>
    </citation>
    <scope>NUCLEOTIDE SEQUENCE</scope>
    <source>
        <strain evidence="2 3">NB05-1H</strain>
        <strain evidence="1">NRRL_B-16521</strain>
    </source>
</reference>
<dbReference type="SFLD" id="SFLDG01129">
    <property type="entry name" value="C1.5:_HAD__Beta-PGM__Phosphata"/>
    <property type="match status" value="1"/>
</dbReference>
<gene>
    <name evidence="1" type="ORF">PV399_32575</name>
    <name evidence="2" type="ORF">PV666_34570</name>
</gene>
<proteinExistence type="predicted"/>
<dbReference type="EMBL" id="JARAWP010000024">
    <property type="protein sequence ID" value="MDX3022966.1"/>
    <property type="molecule type" value="Genomic_DNA"/>
</dbReference>
<dbReference type="Proteomes" id="UP001272987">
    <property type="component" value="Unassembled WGS sequence"/>
</dbReference>
<dbReference type="Pfam" id="PF12710">
    <property type="entry name" value="HAD"/>
    <property type="match status" value="1"/>
</dbReference>
<organism evidence="1 4">
    <name type="scientific">Streptomyces acidiscabies</name>
    <dbReference type="NCBI Taxonomy" id="42234"/>
    <lineage>
        <taxon>Bacteria</taxon>
        <taxon>Bacillati</taxon>
        <taxon>Actinomycetota</taxon>
        <taxon>Actinomycetes</taxon>
        <taxon>Kitasatosporales</taxon>
        <taxon>Streptomycetaceae</taxon>
        <taxon>Streptomyces</taxon>
    </lineage>
</organism>
<evidence type="ECO:0000313" key="2">
    <source>
        <dbReference type="EMBL" id="MDX3022966.1"/>
    </source>
</evidence>
<keyword evidence="1" id="KW-0378">Hydrolase</keyword>
<dbReference type="InterPro" id="IPR050155">
    <property type="entry name" value="HAD-like_hydrolase_sf"/>
</dbReference>
<accession>A0AAP6BH79</accession>
<dbReference type="AlphaFoldDB" id="A0AAP6BH79"/>
<dbReference type="InterPro" id="IPR023214">
    <property type="entry name" value="HAD_sf"/>
</dbReference>
<dbReference type="Gene3D" id="1.10.150.240">
    <property type="entry name" value="Putative phosphatase, domain 2"/>
    <property type="match status" value="1"/>
</dbReference>
<dbReference type="GO" id="GO:0005829">
    <property type="term" value="C:cytosol"/>
    <property type="evidence" value="ECO:0007669"/>
    <property type="project" value="TreeGrafter"/>
</dbReference>
<dbReference type="SUPFAM" id="SSF56784">
    <property type="entry name" value="HAD-like"/>
    <property type="match status" value="1"/>
</dbReference>
<dbReference type="Gene3D" id="3.40.50.1000">
    <property type="entry name" value="HAD superfamily/HAD-like"/>
    <property type="match status" value="1"/>
</dbReference>
<dbReference type="PANTHER" id="PTHR43434:SF1">
    <property type="entry name" value="PHOSPHOGLYCOLATE PHOSPHATASE"/>
    <property type="match status" value="1"/>
</dbReference>
<keyword evidence="3" id="KW-1185">Reference proteome</keyword>
<name>A0AAP6BH79_9ACTN</name>
<evidence type="ECO:0000313" key="4">
    <source>
        <dbReference type="Proteomes" id="UP001282288"/>
    </source>
</evidence>
<dbReference type="EMBL" id="JARAWC010000030">
    <property type="protein sequence ID" value="MDX2964417.1"/>
    <property type="molecule type" value="Genomic_DNA"/>
</dbReference>
<dbReference type="Proteomes" id="UP001282288">
    <property type="component" value="Unassembled WGS sequence"/>
</dbReference>
<dbReference type="SFLD" id="SFLDS00003">
    <property type="entry name" value="Haloacid_Dehalogenase"/>
    <property type="match status" value="1"/>
</dbReference>
<dbReference type="RefSeq" id="WP_010352640.1">
    <property type="nucleotide sequence ID" value="NZ_CP122369.1"/>
</dbReference>
<dbReference type="GO" id="GO:0006281">
    <property type="term" value="P:DNA repair"/>
    <property type="evidence" value="ECO:0007669"/>
    <property type="project" value="TreeGrafter"/>
</dbReference>
<dbReference type="GeneID" id="69812538"/>
<sequence>MTDAAQVLVLWDIDRTLLYVGDIDRQVYRETFAEIVGRPAQRLPARGTGVTMPLAIRSLLLDNDVPEPEVPALVPRMVALLPQRLAVHADDLRERGVLLPGVVDALKAVRAQPNLLPTVLTGNLKPNALLKLEAFGLDEFLDTQIGGYSSDNDHRPALVAVAQERAQAKHGTTIFTRTNTVIIGDSLEDVRTGLEGGAAVIAVTSGKATADELAAAGADLVLDSLEDVPRLLEAIATATRNRT</sequence>
<protein>
    <submittedName>
        <fullName evidence="1">Haloacid dehalogenase-like hydrolase</fullName>
    </submittedName>
</protein>
<evidence type="ECO:0000313" key="3">
    <source>
        <dbReference type="Proteomes" id="UP001272987"/>
    </source>
</evidence>
<comment type="caution">
    <text evidence="1">The sequence shown here is derived from an EMBL/GenBank/DDBJ whole genome shotgun (WGS) entry which is preliminary data.</text>
</comment>
<dbReference type="InterPro" id="IPR036412">
    <property type="entry name" value="HAD-like_sf"/>
</dbReference>
<dbReference type="PANTHER" id="PTHR43434">
    <property type="entry name" value="PHOSPHOGLYCOLATE PHOSPHATASE"/>
    <property type="match status" value="1"/>
</dbReference>
<dbReference type="InterPro" id="IPR023198">
    <property type="entry name" value="PGP-like_dom2"/>
</dbReference>
<evidence type="ECO:0000313" key="1">
    <source>
        <dbReference type="EMBL" id="MDX2964417.1"/>
    </source>
</evidence>
<dbReference type="GO" id="GO:0008967">
    <property type="term" value="F:phosphoglycolate phosphatase activity"/>
    <property type="evidence" value="ECO:0007669"/>
    <property type="project" value="TreeGrafter"/>
</dbReference>